<feature type="signal peptide" evidence="9">
    <location>
        <begin position="1"/>
        <end position="19"/>
    </location>
</feature>
<accession>A0A1N6F0J3</accession>
<keyword evidence="8" id="KW-0175">Coiled coil</keyword>
<dbReference type="SUPFAM" id="SSF56954">
    <property type="entry name" value="Outer membrane efflux proteins (OEP)"/>
    <property type="match status" value="1"/>
</dbReference>
<evidence type="ECO:0000256" key="1">
    <source>
        <dbReference type="ARBA" id="ARBA00004442"/>
    </source>
</evidence>
<dbReference type="STRING" id="364032.SAMN05443662_0860"/>
<protein>
    <submittedName>
        <fullName evidence="10">Outer membrane protein</fullName>
    </submittedName>
</protein>
<keyword evidence="9" id="KW-0732">Signal</keyword>
<dbReference type="InterPro" id="IPR051906">
    <property type="entry name" value="TolC-like"/>
</dbReference>
<dbReference type="GO" id="GO:1990281">
    <property type="term" value="C:efflux pump complex"/>
    <property type="evidence" value="ECO:0007669"/>
    <property type="project" value="TreeGrafter"/>
</dbReference>
<keyword evidence="3" id="KW-0813">Transport</keyword>
<comment type="similarity">
    <text evidence="2">Belongs to the outer membrane factor (OMF) (TC 1.B.17) family.</text>
</comment>
<keyword evidence="4" id="KW-1134">Transmembrane beta strand</keyword>
<evidence type="ECO:0000313" key="10">
    <source>
        <dbReference type="EMBL" id="SIN88784.1"/>
    </source>
</evidence>
<evidence type="ECO:0000256" key="2">
    <source>
        <dbReference type="ARBA" id="ARBA00007613"/>
    </source>
</evidence>
<dbReference type="NCBIfam" id="TIGR01844">
    <property type="entry name" value="type_I_sec_TolC"/>
    <property type="match status" value="1"/>
</dbReference>
<gene>
    <name evidence="10" type="ORF">SAMN05443662_0860</name>
</gene>
<dbReference type="Proteomes" id="UP000198461">
    <property type="component" value="Unassembled WGS sequence"/>
</dbReference>
<evidence type="ECO:0000256" key="4">
    <source>
        <dbReference type="ARBA" id="ARBA00022452"/>
    </source>
</evidence>
<sequence length="437" mass="48385">MKRAFFAGLLLATSAQVYAAHDLVSVWRMAQAHDAQLAQARAEYDAQRKQIDRAKAALLPQVTLQGSLSKSDTDLPDAAGDVRTRQLSLQAQQALYNRKALVAYDIAKTQLSAAEAAWRQAQQDLITRVVKAYFDVLLAQANVKLAKSQEAANRTQWERAQTSEQVGLASRTDVLQARSAYDLSRADRIKAENALNTAYENLAKLTGQRVTALKSVNTRPPQLLRGEDQAWIQRALRNSPQLAQVARQRDVAEQTVDLERSDYYPTLALTAQVQETAYDDYRSLYASTYRDTRASSLALVLNWPIYSGGLTRATVAQAQDNARKAREGLRDVREQLQLQVRVLLADIRNGESLVDALQAAVASGDAFLEAAEESYRVGLKSLLDVLTARANAHKARRDLVAALDDLVVKRLQLEAVVGDLDEEDLKRMDALLIDPDS</sequence>
<evidence type="ECO:0000313" key="11">
    <source>
        <dbReference type="Proteomes" id="UP000198461"/>
    </source>
</evidence>
<dbReference type="InterPro" id="IPR010130">
    <property type="entry name" value="T1SS_OMP_TolC"/>
</dbReference>
<keyword evidence="6" id="KW-0472">Membrane</keyword>
<comment type="subcellular location">
    <subcellularLocation>
        <location evidence="1">Cell outer membrane</location>
    </subcellularLocation>
</comment>
<dbReference type="RefSeq" id="WP_074201152.1">
    <property type="nucleotide sequence ID" value="NZ_FSRE01000002.1"/>
</dbReference>
<keyword evidence="5" id="KW-0812">Transmembrane</keyword>
<evidence type="ECO:0000256" key="7">
    <source>
        <dbReference type="ARBA" id="ARBA00023237"/>
    </source>
</evidence>
<evidence type="ECO:0000256" key="9">
    <source>
        <dbReference type="SAM" id="SignalP"/>
    </source>
</evidence>
<dbReference type="PANTHER" id="PTHR30026">
    <property type="entry name" value="OUTER MEMBRANE PROTEIN TOLC"/>
    <property type="match status" value="1"/>
</dbReference>
<name>A0A1N6F0J3_9GAMM</name>
<dbReference type="GO" id="GO:0015288">
    <property type="term" value="F:porin activity"/>
    <property type="evidence" value="ECO:0007669"/>
    <property type="project" value="TreeGrafter"/>
</dbReference>
<keyword evidence="11" id="KW-1185">Reference proteome</keyword>
<organism evidence="10 11">
    <name type="scientific">Sulfurivirga caldicuralii</name>
    <dbReference type="NCBI Taxonomy" id="364032"/>
    <lineage>
        <taxon>Bacteria</taxon>
        <taxon>Pseudomonadati</taxon>
        <taxon>Pseudomonadota</taxon>
        <taxon>Gammaproteobacteria</taxon>
        <taxon>Thiotrichales</taxon>
        <taxon>Piscirickettsiaceae</taxon>
        <taxon>Sulfurivirga</taxon>
    </lineage>
</organism>
<proteinExistence type="inferred from homology"/>
<dbReference type="EMBL" id="FSRE01000002">
    <property type="protein sequence ID" value="SIN88784.1"/>
    <property type="molecule type" value="Genomic_DNA"/>
</dbReference>
<evidence type="ECO:0000256" key="6">
    <source>
        <dbReference type="ARBA" id="ARBA00023136"/>
    </source>
</evidence>
<dbReference type="Pfam" id="PF02321">
    <property type="entry name" value="OEP"/>
    <property type="match status" value="2"/>
</dbReference>
<dbReference type="PANTHER" id="PTHR30026:SF20">
    <property type="entry name" value="OUTER MEMBRANE PROTEIN TOLC"/>
    <property type="match status" value="1"/>
</dbReference>
<dbReference type="AlphaFoldDB" id="A0A1N6F0J3"/>
<dbReference type="OrthoDB" id="9813458at2"/>
<feature type="chain" id="PRO_5012229968" evidence="9">
    <location>
        <begin position="20"/>
        <end position="437"/>
    </location>
</feature>
<evidence type="ECO:0000256" key="3">
    <source>
        <dbReference type="ARBA" id="ARBA00022448"/>
    </source>
</evidence>
<dbReference type="Gene3D" id="1.20.1600.10">
    <property type="entry name" value="Outer membrane efflux proteins (OEP)"/>
    <property type="match status" value="1"/>
</dbReference>
<dbReference type="InterPro" id="IPR003423">
    <property type="entry name" value="OMP_efflux"/>
</dbReference>
<dbReference type="GO" id="GO:0009279">
    <property type="term" value="C:cell outer membrane"/>
    <property type="evidence" value="ECO:0007669"/>
    <property type="project" value="UniProtKB-SubCell"/>
</dbReference>
<feature type="coiled-coil region" evidence="8">
    <location>
        <begin position="30"/>
        <end position="57"/>
    </location>
</feature>
<dbReference type="GO" id="GO:0015562">
    <property type="term" value="F:efflux transmembrane transporter activity"/>
    <property type="evidence" value="ECO:0007669"/>
    <property type="project" value="InterPro"/>
</dbReference>
<evidence type="ECO:0000256" key="8">
    <source>
        <dbReference type="SAM" id="Coils"/>
    </source>
</evidence>
<keyword evidence="7" id="KW-0998">Cell outer membrane</keyword>
<reference evidence="10 11" key="1">
    <citation type="submission" date="2016-11" db="EMBL/GenBank/DDBJ databases">
        <authorList>
            <person name="Jaros S."/>
            <person name="Januszkiewicz K."/>
            <person name="Wedrychowicz H."/>
        </authorList>
    </citation>
    <scope>NUCLEOTIDE SEQUENCE [LARGE SCALE GENOMIC DNA]</scope>
    <source>
        <strain evidence="10 11">DSM 17737</strain>
    </source>
</reference>
<evidence type="ECO:0000256" key="5">
    <source>
        <dbReference type="ARBA" id="ARBA00022692"/>
    </source>
</evidence>